<dbReference type="RefSeq" id="WP_025865173.1">
    <property type="nucleotide sequence ID" value="NZ_BLAX01000001.1"/>
</dbReference>
<feature type="domain" description="Glycosyltransferase 2-like" evidence="1">
    <location>
        <begin position="6"/>
        <end position="137"/>
    </location>
</feature>
<keyword evidence="3" id="KW-1185">Reference proteome</keyword>
<dbReference type="Proteomes" id="UP000391834">
    <property type="component" value="Unassembled WGS sequence"/>
</dbReference>
<dbReference type="Pfam" id="PF00535">
    <property type="entry name" value="Glycos_transf_2"/>
    <property type="match status" value="1"/>
</dbReference>
<organism evidence="2 3">
    <name type="scientific">Prolixibacter bellariivorans</name>
    <dbReference type="NCBI Taxonomy" id="314319"/>
    <lineage>
        <taxon>Bacteria</taxon>
        <taxon>Pseudomonadati</taxon>
        <taxon>Bacteroidota</taxon>
        <taxon>Bacteroidia</taxon>
        <taxon>Marinilabiliales</taxon>
        <taxon>Prolixibacteraceae</taxon>
        <taxon>Prolixibacter</taxon>
    </lineage>
</organism>
<evidence type="ECO:0000313" key="2">
    <source>
        <dbReference type="EMBL" id="GET31942.1"/>
    </source>
</evidence>
<dbReference type="OrthoDB" id="1041945at2"/>
<name>A0A5M4AVI3_9BACT</name>
<reference evidence="2 3" key="1">
    <citation type="submission" date="2019-10" db="EMBL/GenBank/DDBJ databases">
        <title>Prolixibacter strains distinguished by the presence of nitrate reductase genes were adept at nitrate-dependent anaerobic corrosion of metallic iron and carbon steel.</title>
        <authorList>
            <person name="Iino T."/>
            <person name="Shono N."/>
            <person name="Ito K."/>
            <person name="Nakamura R."/>
            <person name="Sueoka K."/>
            <person name="Harayama S."/>
            <person name="Ohkuma M."/>
        </authorList>
    </citation>
    <scope>NUCLEOTIDE SEQUENCE [LARGE SCALE GENOMIC DNA]</scope>
    <source>
        <strain evidence="2 3">JCM 13498</strain>
    </source>
</reference>
<dbReference type="AlphaFoldDB" id="A0A5M4AVI3"/>
<evidence type="ECO:0000313" key="3">
    <source>
        <dbReference type="Proteomes" id="UP000391834"/>
    </source>
</evidence>
<proteinExistence type="predicted"/>
<gene>
    <name evidence="2" type="ORF">PbJCM13498_08050</name>
</gene>
<dbReference type="Gene3D" id="3.90.550.10">
    <property type="entry name" value="Spore Coat Polysaccharide Biosynthesis Protein SpsA, Chain A"/>
    <property type="match status" value="1"/>
</dbReference>
<dbReference type="SUPFAM" id="SSF53448">
    <property type="entry name" value="Nucleotide-diphospho-sugar transferases"/>
    <property type="match status" value="1"/>
</dbReference>
<comment type="caution">
    <text evidence="2">The sequence shown here is derived from an EMBL/GenBank/DDBJ whole genome shotgun (WGS) entry which is preliminary data.</text>
</comment>
<protein>
    <recommendedName>
        <fullName evidence="1">Glycosyltransferase 2-like domain-containing protein</fullName>
    </recommendedName>
</protein>
<dbReference type="InterPro" id="IPR001173">
    <property type="entry name" value="Glyco_trans_2-like"/>
</dbReference>
<dbReference type="EMBL" id="BLAX01000001">
    <property type="protein sequence ID" value="GET31942.1"/>
    <property type="molecule type" value="Genomic_DNA"/>
</dbReference>
<dbReference type="InterPro" id="IPR029044">
    <property type="entry name" value="Nucleotide-diphossugar_trans"/>
</dbReference>
<accession>A0A5M4AVI3</accession>
<sequence>MNKLIVITPIKDSLETLRNTIKALRSGANPTPYYIFDDFSNDETISWLKKHQEKYQFEIIHLSDHTSEPSPNYRLTLNMARKMALEQNAHLAIIESDVIAEPQTLEALLELTEELPDAGLVGSVTTDSNGKINFPYSYVKKGMPDVYQTPRSMSFCCTVLSYDLMKAFDFAELDSSRDWYDVYITKRARQLGFNNYISLKNPVIHRPHGSRPWKMLKYKNPVLYYLKKFTQKRDRI</sequence>
<evidence type="ECO:0000259" key="1">
    <source>
        <dbReference type="Pfam" id="PF00535"/>
    </source>
</evidence>